<keyword evidence="3" id="KW-1185">Reference proteome</keyword>
<dbReference type="EMBL" id="ML986487">
    <property type="protein sequence ID" value="KAF2278893.1"/>
    <property type="molecule type" value="Genomic_DNA"/>
</dbReference>
<dbReference type="RefSeq" id="XP_033657223.1">
    <property type="nucleotide sequence ID" value="XM_033797756.1"/>
</dbReference>
<evidence type="ECO:0000313" key="3">
    <source>
        <dbReference type="Proteomes" id="UP000800097"/>
    </source>
</evidence>
<reference evidence="1" key="1">
    <citation type="journal article" date="2020" name="Stud. Mycol.">
        <title>101 Dothideomycetes genomes: a test case for predicting lifestyles and emergence of pathogens.</title>
        <authorList>
            <person name="Haridas S."/>
            <person name="Albert R."/>
            <person name="Binder M."/>
            <person name="Bloem J."/>
            <person name="Labutti K."/>
            <person name="Salamov A."/>
            <person name="Andreopoulos B."/>
            <person name="Baker S."/>
            <person name="Barry K."/>
            <person name="Bills G."/>
            <person name="Bluhm B."/>
            <person name="Cannon C."/>
            <person name="Castanera R."/>
            <person name="Culley D."/>
            <person name="Daum C."/>
            <person name="Ezra D."/>
            <person name="Gonzalez J."/>
            <person name="Henrissat B."/>
            <person name="Kuo A."/>
            <person name="Liang C."/>
            <person name="Lipzen A."/>
            <person name="Lutzoni F."/>
            <person name="Magnuson J."/>
            <person name="Mondo S."/>
            <person name="Nolan M."/>
            <person name="Ohm R."/>
            <person name="Pangilinan J."/>
            <person name="Park H.-J."/>
            <person name="Ramirez L."/>
            <person name="Alfaro M."/>
            <person name="Sun H."/>
            <person name="Tritt A."/>
            <person name="Yoshinaga Y."/>
            <person name="Zwiers L.-H."/>
            <person name="Turgeon B."/>
            <person name="Goodwin S."/>
            <person name="Spatafora J."/>
            <person name="Crous P."/>
            <person name="Grigoriev I."/>
        </authorList>
    </citation>
    <scope>NUCLEOTIDE SEQUENCE</scope>
    <source>
        <strain evidence="1">CBS 379.55</strain>
    </source>
</reference>
<evidence type="ECO:0008006" key="4">
    <source>
        <dbReference type="Google" id="ProtNLM"/>
    </source>
</evidence>
<dbReference type="GeneID" id="54550931"/>
<evidence type="ECO:0000313" key="1">
    <source>
        <dbReference type="EMBL" id="KAF2278893.1"/>
    </source>
</evidence>
<dbReference type="Proteomes" id="UP000800097">
    <property type="component" value="Unassembled WGS sequence"/>
</dbReference>
<sequence length="81" mass="9192">MPEAPSTPPHHHHRYLTRDEIVEAHALHQAGHSYMSIANQLNCTKRQVGYAVTKNFVTPKKRSGHLPHLTDAQVDELEAYI</sequence>
<dbReference type="EMBL" id="ML986486">
    <property type="protein sequence ID" value="KAF2279684.1"/>
    <property type="molecule type" value="Genomic_DNA"/>
</dbReference>
<dbReference type="OrthoDB" id="5405453at2759"/>
<evidence type="ECO:0000313" key="2">
    <source>
        <dbReference type="EMBL" id="KAF2279684.1"/>
    </source>
</evidence>
<dbReference type="AlphaFoldDB" id="A0A6A6JS07"/>
<protein>
    <recommendedName>
        <fullName evidence="4">Tc3 transposase DNA binding domain-containing protein</fullName>
    </recommendedName>
</protein>
<gene>
    <name evidence="2" type="ORF">EI97DRAFT_430708</name>
    <name evidence="1" type="ORF">EI97DRAFT_431140</name>
</gene>
<organism evidence="1 3">
    <name type="scientific">Westerdykella ornata</name>
    <dbReference type="NCBI Taxonomy" id="318751"/>
    <lineage>
        <taxon>Eukaryota</taxon>
        <taxon>Fungi</taxon>
        <taxon>Dikarya</taxon>
        <taxon>Ascomycota</taxon>
        <taxon>Pezizomycotina</taxon>
        <taxon>Dothideomycetes</taxon>
        <taxon>Pleosporomycetidae</taxon>
        <taxon>Pleosporales</taxon>
        <taxon>Sporormiaceae</taxon>
        <taxon>Westerdykella</taxon>
    </lineage>
</organism>
<accession>A0A6A6JS07</accession>
<proteinExistence type="predicted"/>
<name>A0A6A6JS07_WESOR</name>